<keyword evidence="6" id="KW-0653">Protein transport</keyword>
<keyword evidence="4 9" id="KW-0812">Transmembrane</keyword>
<dbReference type="GO" id="GO:0015031">
    <property type="term" value="P:protein transport"/>
    <property type="evidence" value="ECO:0007669"/>
    <property type="project" value="UniProtKB-KW"/>
</dbReference>
<evidence type="ECO:0000256" key="7">
    <source>
        <dbReference type="ARBA" id="ARBA00022989"/>
    </source>
</evidence>
<dbReference type="SUPFAM" id="SSF161098">
    <property type="entry name" value="MetI-like"/>
    <property type="match status" value="1"/>
</dbReference>
<feature type="transmembrane region" description="Helical" evidence="9">
    <location>
        <begin position="51"/>
        <end position="74"/>
    </location>
</feature>
<evidence type="ECO:0000256" key="8">
    <source>
        <dbReference type="ARBA" id="ARBA00023136"/>
    </source>
</evidence>
<dbReference type="AlphaFoldDB" id="A0A2R5HH95"/>
<organism evidence="11 12">
    <name type="scientific">Lactococcus termiticola</name>
    <dbReference type="NCBI Taxonomy" id="2169526"/>
    <lineage>
        <taxon>Bacteria</taxon>
        <taxon>Bacillati</taxon>
        <taxon>Bacillota</taxon>
        <taxon>Bacilli</taxon>
        <taxon>Lactobacillales</taxon>
        <taxon>Streptococcaceae</taxon>
        <taxon>Lactococcus</taxon>
    </lineage>
</organism>
<sequence length="89" mass="9924">MPMSKKSLTTLAIYLFLAAWNMYLWPLLISTNNSVRTVQIGLRQLQASESIAQWGTIMAAAILIILPTLLLLYFSQNRLQEGLAEGAVK</sequence>
<evidence type="ECO:0000256" key="5">
    <source>
        <dbReference type="ARBA" id="ARBA00022856"/>
    </source>
</evidence>
<dbReference type="InterPro" id="IPR000515">
    <property type="entry name" value="MetI-like"/>
</dbReference>
<evidence type="ECO:0000256" key="4">
    <source>
        <dbReference type="ARBA" id="ARBA00022692"/>
    </source>
</evidence>
<dbReference type="PROSITE" id="PS50928">
    <property type="entry name" value="ABC_TM1"/>
    <property type="match status" value="1"/>
</dbReference>
<protein>
    <submittedName>
        <fullName evidence="11">Glycerol-3-phosphate ABC transporter permease protein</fullName>
    </submittedName>
</protein>
<evidence type="ECO:0000256" key="9">
    <source>
        <dbReference type="SAM" id="Phobius"/>
    </source>
</evidence>
<dbReference type="InterPro" id="IPR035906">
    <property type="entry name" value="MetI-like_sf"/>
</dbReference>
<evidence type="ECO:0000259" key="10">
    <source>
        <dbReference type="PROSITE" id="PS50928"/>
    </source>
</evidence>
<dbReference type="PANTHER" id="PTHR43744">
    <property type="entry name" value="ABC TRANSPORTER PERMEASE PROTEIN MG189-RELATED-RELATED"/>
    <property type="match status" value="1"/>
</dbReference>
<dbReference type="GO" id="GO:0055085">
    <property type="term" value="P:transmembrane transport"/>
    <property type="evidence" value="ECO:0007669"/>
    <property type="project" value="InterPro"/>
</dbReference>
<dbReference type="PANTHER" id="PTHR43744:SF8">
    <property type="entry name" value="SN-GLYCEROL-3-PHOSPHATE TRANSPORT SYSTEM PERMEASE PROTEIN UGPE"/>
    <property type="match status" value="1"/>
</dbReference>
<keyword evidence="2" id="KW-0813">Transport</keyword>
<evidence type="ECO:0000256" key="3">
    <source>
        <dbReference type="ARBA" id="ARBA00022475"/>
    </source>
</evidence>
<name>A0A2R5HH95_9LACT</name>
<gene>
    <name evidence="11" type="primary">ugpE_2</name>
    <name evidence="11" type="ORF">NtB2_01582</name>
</gene>
<evidence type="ECO:0000256" key="6">
    <source>
        <dbReference type="ARBA" id="ARBA00022927"/>
    </source>
</evidence>
<feature type="transmembrane region" description="Helical" evidence="9">
    <location>
        <begin position="12"/>
        <end position="31"/>
    </location>
</feature>
<reference evidence="11 12" key="1">
    <citation type="journal article" date="2018" name="Genome Announc.">
        <title>Draft Genome Sequence of Lactococcus sp. Strain NtB2 (JCM 32569), Isolated from the Gut of the Higher Termite Nasutitermes takasagoensis.</title>
        <authorList>
            <person name="Noda S."/>
            <person name="Aihara C."/>
            <person name="Yuki M."/>
            <person name="Ohkuma M."/>
        </authorList>
    </citation>
    <scope>NUCLEOTIDE SEQUENCE [LARGE SCALE GENOMIC DNA]</scope>
    <source>
        <strain evidence="11 12">NtB2</strain>
    </source>
</reference>
<dbReference type="EMBL" id="BFFO01000013">
    <property type="protein sequence ID" value="GBG97437.1"/>
    <property type="molecule type" value="Genomic_DNA"/>
</dbReference>
<keyword evidence="7 9" id="KW-1133">Transmembrane helix</keyword>
<dbReference type="GO" id="GO:0005886">
    <property type="term" value="C:plasma membrane"/>
    <property type="evidence" value="ECO:0007669"/>
    <property type="project" value="UniProtKB-SubCell"/>
</dbReference>
<dbReference type="Gene3D" id="1.10.3720.10">
    <property type="entry name" value="MetI-like"/>
    <property type="match status" value="1"/>
</dbReference>
<comment type="caution">
    <text evidence="11">The sequence shown here is derived from an EMBL/GenBank/DDBJ whole genome shotgun (WGS) entry which is preliminary data.</text>
</comment>
<dbReference type="GO" id="GO:0015833">
    <property type="term" value="P:peptide transport"/>
    <property type="evidence" value="ECO:0007669"/>
    <property type="project" value="UniProtKB-KW"/>
</dbReference>
<evidence type="ECO:0000256" key="1">
    <source>
        <dbReference type="ARBA" id="ARBA00004651"/>
    </source>
</evidence>
<keyword evidence="5" id="KW-0571">Peptide transport</keyword>
<evidence type="ECO:0000256" key="2">
    <source>
        <dbReference type="ARBA" id="ARBA00022448"/>
    </source>
</evidence>
<proteinExistence type="predicted"/>
<keyword evidence="3" id="KW-1003">Cell membrane</keyword>
<feature type="domain" description="ABC transmembrane type-1" evidence="10">
    <location>
        <begin position="1"/>
        <end position="75"/>
    </location>
</feature>
<evidence type="ECO:0000313" key="12">
    <source>
        <dbReference type="Proteomes" id="UP000245021"/>
    </source>
</evidence>
<keyword evidence="8 9" id="KW-0472">Membrane</keyword>
<keyword evidence="12" id="KW-1185">Reference proteome</keyword>
<dbReference type="Proteomes" id="UP000245021">
    <property type="component" value="Unassembled WGS sequence"/>
</dbReference>
<evidence type="ECO:0000313" key="11">
    <source>
        <dbReference type="EMBL" id="GBG97437.1"/>
    </source>
</evidence>
<comment type="subcellular location">
    <subcellularLocation>
        <location evidence="1">Cell membrane</location>
        <topology evidence="1">Multi-pass membrane protein</topology>
    </subcellularLocation>
</comment>
<accession>A0A2R5HH95</accession>